<sequence length="178" mass="18319">MGYACPVCSDPQADAGHLANHLAFTAMLGDDDHEAWLDEHVPKWSEMGEAELADAASDRVEETEFPQLFEDTAGGLESGTSDPPTERSGALFDDAGGEHGRGAGHDHGGHHHGSGGHDPSRGGAVDTSGPIDDEAAAVLEEAREMTRRMHESGESADGGGSETEGDTGTDAGGDDAGR</sequence>
<organism evidence="2 3">
    <name type="scientific">Natronomonas moolapensis (strain DSM 18674 / CECT 7526 / JCM 14361 / 8.8.11)</name>
    <dbReference type="NCBI Taxonomy" id="268739"/>
    <lineage>
        <taxon>Archaea</taxon>
        <taxon>Methanobacteriati</taxon>
        <taxon>Methanobacteriota</taxon>
        <taxon>Stenosarchaea group</taxon>
        <taxon>Halobacteria</taxon>
        <taxon>Halobacteriales</taxon>
        <taxon>Natronomonadaceae</taxon>
        <taxon>Natronomonas</taxon>
    </lineage>
</organism>
<evidence type="ECO:0000256" key="1">
    <source>
        <dbReference type="SAM" id="MobiDB-lite"/>
    </source>
</evidence>
<dbReference type="RefSeq" id="WP_015408484.1">
    <property type="nucleotide sequence ID" value="NC_020388.1"/>
</dbReference>
<gene>
    <name evidence="2" type="ordered locus">Nmlp_1435</name>
</gene>
<dbReference type="Proteomes" id="UP000011867">
    <property type="component" value="Chromosome"/>
</dbReference>
<dbReference type="eggNOG" id="arCOG04696">
    <property type="taxonomic scope" value="Archaea"/>
</dbReference>
<evidence type="ECO:0000313" key="2">
    <source>
        <dbReference type="EMBL" id="CCQ35639.1"/>
    </source>
</evidence>
<proteinExistence type="predicted"/>
<name>M1XNW9_NATM8</name>
<feature type="compositionally biased region" description="Basic and acidic residues" evidence="1">
    <location>
        <begin position="96"/>
        <end position="107"/>
    </location>
</feature>
<keyword evidence="3" id="KW-1185">Reference proteome</keyword>
<dbReference type="KEGG" id="nmo:Nmlp_1435"/>
<reference evidence="2 3" key="1">
    <citation type="journal article" date="2013" name="Genome Announc.">
        <title>Genome of the haloarchaeon Natronomonas moolapensis, a neutrophilic member of a previously haloalkaliphilic genus.</title>
        <authorList>
            <person name="Dyall-Smith M.L."/>
            <person name="Pfeiffer F."/>
            <person name="Oberwinkler T."/>
            <person name="Klee K."/>
            <person name="Rampp M."/>
            <person name="Palm P."/>
            <person name="Gross K."/>
            <person name="Schuster S.C."/>
            <person name="Oesterhelt D."/>
        </authorList>
    </citation>
    <scope>NUCLEOTIDE SEQUENCE [LARGE SCALE GENOMIC DNA]</scope>
    <source>
        <strain evidence="3">DSM 18674 / JCM 14361 / 8.8.11</strain>
    </source>
</reference>
<dbReference type="OrthoDB" id="342503at2157"/>
<feature type="compositionally biased region" description="Basic and acidic residues" evidence="1">
    <location>
        <begin position="140"/>
        <end position="153"/>
    </location>
</feature>
<accession>M1XNW9</accession>
<dbReference type="AlphaFoldDB" id="M1XNW9"/>
<evidence type="ECO:0000313" key="3">
    <source>
        <dbReference type="Proteomes" id="UP000011867"/>
    </source>
</evidence>
<dbReference type="EMBL" id="HF582854">
    <property type="protein sequence ID" value="CCQ35639.1"/>
    <property type="molecule type" value="Genomic_DNA"/>
</dbReference>
<dbReference type="GeneID" id="30926285"/>
<dbReference type="InterPro" id="IPR043833">
    <property type="entry name" value="DUF5810"/>
</dbReference>
<dbReference type="Pfam" id="PF19126">
    <property type="entry name" value="DUF5810"/>
    <property type="match status" value="1"/>
</dbReference>
<feature type="region of interest" description="Disordered" evidence="1">
    <location>
        <begin position="49"/>
        <end position="178"/>
    </location>
</feature>
<dbReference type="STRING" id="268739.Nmlp_1435"/>
<protein>
    <submittedName>
        <fullName evidence="2">Uncharacterized protein</fullName>
    </submittedName>
</protein>
<dbReference type="HOGENOM" id="CLU_129115_0_0_2"/>